<proteinExistence type="predicted"/>
<dbReference type="Gene3D" id="3.10.550.10">
    <property type="entry name" value="Hypothetical protein Atu2299"/>
    <property type="match status" value="1"/>
</dbReference>
<sequence length="214" mass="24091">MSKKSQELIPLLDYLRIHRVIRSVLDSADAETAHACWLFSMAGAAILRHHYRKEAHPLAGAMCLMVDERESNVLCFANVVNDEIQSSENGFHAVVTCGEHVLDFMSPIFPETSQSAKHDFIAPSKSFQRRIDSMTSSPADLSKNGDFFFDPNMELTDYLERRVAQSLLQKDVINACVTWYTRPPKPIPAWIMMGDMKGKTEKVKLKEASVAGAW</sequence>
<protein>
    <recommendedName>
        <fullName evidence="3">DUF2026 domain-containing protein</fullName>
    </recommendedName>
</protein>
<name>A0A1Y3LK11_PSEPU</name>
<dbReference type="InterPro" id="IPR023107">
    <property type="entry name" value="Atu2299-like_dom_sf"/>
</dbReference>
<accession>A0A1Y3LK11</accession>
<dbReference type="RefSeq" id="WP_086974365.1">
    <property type="nucleotide sequence ID" value="NZ_NFSB01000045.1"/>
</dbReference>
<comment type="caution">
    <text evidence="1">The sequence shown here is derived from an EMBL/GenBank/DDBJ whole genome shotgun (WGS) entry which is preliminary data.</text>
</comment>
<dbReference type="Proteomes" id="UP000196082">
    <property type="component" value="Unassembled WGS sequence"/>
</dbReference>
<evidence type="ECO:0000313" key="2">
    <source>
        <dbReference type="Proteomes" id="UP000196082"/>
    </source>
</evidence>
<reference evidence="1 2" key="1">
    <citation type="submission" date="2017-05" db="EMBL/GenBank/DDBJ databases">
        <title>Whole genome sequence of Pseudomonas putida isolate 1312 commercialized as a biostimulant.</title>
        <authorList>
            <person name="Crovadore J."/>
            <person name="Blanc P."/>
            <person name="Chablais R."/>
            <person name="Cochard B."/>
            <person name="Grizard D."/>
            <person name="Lefort F."/>
        </authorList>
    </citation>
    <scope>NUCLEOTIDE SEQUENCE [LARGE SCALE GENOMIC DNA]</scope>
    <source>
        <strain evidence="1 2">1312</strain>
    </source>
</reference>
<dbReference type="SUPFAM" id="SSF54001">
    <property type="entry name" value="Cysteine proteinases"/>
    <property type="match status" value="1"/>
</dbReference>
<dbReference type="AlphaFoldDB" id="A0A1Y3LK11"/>
<gene>
    <name evidence="1" type="ORF">B8W72_01675</name>
</gene>
<dbReference type="EMBL" id="NFSB01000045">
    <property type="protein sequence ID" value="OUM38519.1"/>
    <property type="molecule type" value="Genomic_DNA"/>
</dbReference>
<evidence type="ECO:0008006" key="3">
    <source>
        <dbReference type="Google" id="ProtNLM"/>
    </source>
</evidence>
<dbReference type="InterPro" id="IPR038765">
    <property type="entry name" value="Papain-like_cys_pep_sf"/>
</dbReference>
<dbReference type="InterPro" id="IPR018599">
    <property type="entry name" value="DUF2026"/>
</dbReference>
<evidence type="ECO:0000313" key="1">
    <source>
        <dbReference type="EMBL" id="OUM38519.1"/>
    </source>
</evidence>
<organism evidence="1 2">
    <name type="scientific">Pseudomonas putida</name>
    <name type="common">Arthrobacter siderocapsulatus</name>
    <dbReference type="NCBI Taxonomy" id="303"/>
    <lineage>
        <taxon>Bacteria</taxon>
        <taxon>Pseudomonadati</taxon>
        <taxon>Pseudomonadota</taxon>
        <taxon>Gammaproteobacteria</taxon>
        <taxon>Pseudomonadales</taxon>
        <taxon>Pseudomonadaceae</taxon>
        <taxon>Pseudomonas</taxon>
    </lineage>
</organism>
<dbReference type="Pfam" id="PF09641">
    <property type="entry name" value="DUF2026"/>
    <property type="match status" value="1"/>
</dbReference>